<reference evidence="8 9" key="2">
    <citation type="submission" date="2018-11" db="EMBL/GenBank/DDBJ databases">
        <authorList>
            <consortium name="Pathogen Informatics"/>
        </authorList>
    </citation>
    <scope>NUCLEOTIDE SEQUENCE [LARGE SCALE GENOMIC DNA]</scope>
</reference>
<sequence length="1042" mass="110381">MYPPRQNTGSQQNQMKITIPDACDRIKEEVTFLTQQIQTLKLECERLNQERADAQRLYTSYYETACTIHLEYQKQCEITKRFATIISQVLSYLPQEHQNTVLSAVERAKQVSMPDPATMMGQSQLMFPGANPMGGFPPGMPGLPQPPVTSVNGNLSTSNTGVSSLLSMPPNPFGPNTITSMANMNTNNNNNNNPVSSSNQQQQPGAGQSGFPGAPSGASNSPGFPQSQNAMAAAMAAMAASLQGNNAAAAAAFGFPLPPNMSTAGPNLISNMGAFMTGDKNMDEKQMAFLSTPFIRYTATLPSSSVVACLALPGQPNSRRWCGRCNVGTSTHLALPPPLKEREEHMSPFLLSPPLSHLGGWPDRAAAAAAMAAMTAAVAQQQQYGGSAGMDPNSVFASLANMPHSGPGGFDFSQAAFAAAAAALQPPLPAQQPPPQQPPALPQQTDTPVVTSALSAPPPSSSTNSVDAQPPRLHSPQTSTSNNCAAPSSPAQPARASSALAFSDGSKRRRIDTQNEEAKSDSELLNGSNSDDNNRKRVSLSHRFDIIYDGIALNGGATSEPGGDASSRQNGGGGLMDPKSEAKASITPTGNNGNGDNRSPQTPEQQALVNNNNCNGTSSPKALNMPGLTSTPLNSEALSMMSLPPGPMGPFPGPNIPGLVTSTPTHPSFMSRFPGPLPPGAGPFMRPPLASPGSIPFDGGFRAPTSYSYLYAEGQAPIPVPIMPEMLAGPGVPMSAKAIQTIEHGEVVCAVMVDSPKSHVYTGGKGTVKVWDISQSSASANEGYPIVMKIPLFNLDCLQGGHYIRSIKMANENRMLVVGGEASVVNIWDLGGSNPRKKGEVEIGSQACYAIAISNDNKMCYFCQSDGVISVWDLHNLSLIHRLSGHSDGASCIDMNTDGSTLWTGGLDKTVRCWDIRETRNQITQLAFGSQVFSLAKSPTEDWVVTGMESDEIEIFAPGHIDRYQVKMHESCVLSLKFAHSGAWFASTGKDSWLYGWRPPHGANLFKVKENLSVLSCDLSADDRHLVTGSGDKRATVYEIGY</sequence>
<dbReference type="Gene3D" id="2.130.10.10">
    <property type="entry name" value="YVTN repeat-like/Quinoprotein amine dehydrogenase"/>
    <property type="match status" value="1"/>
</dbReference>
<dbReference type="InterPro" id="IPR036322">
    <property type="entry name" value="WD40_repeat_dom_sf"/>
</dbReference>
<feature type="domain" description="Groucho/TLE N-terminal Q-rich" evidence="7">
    <location>
        <begin position="15"/>
        <end position="125"/>
    </location>
</feature>
<dbReference type="EMBL" id="UYSG01000027">
    <property type="protein sequence ID" value="VDL14286.1"/>
    <property type="molecule type" value="Genomic_DNA"/>
</dbReference>
<keyword evidence="3" id="KW-0539">Nucleus</keyword>
<feature type="compositionally biased region" description="Low complexity" evidence="6">
    <location>
        <begin position="442"/>
        <end position="466"/>
    </location>
</feature>
<evidence type="ECO:0000313" key="9">
    <source>
        <dbReference type="Proteomes" id="UP000274504"/>
    </source>
</evidence>
<dbReference type="InterPro" id="IPR001680">
    <property type="entry name" value="WD40_rpt"/>
</dbReference>
<dbReference type="PANTHER" id="PTHR10814:SF21">
    <property type="entry name" value="PROTEIN GROUCHO"/>
    <property type="match status" value="1"/>
</dbReference>
<gene>
    <name evidence="8" type="ORF">HDID_LOCUS234</name>
</gene>
<feature type="region of interest" description="Disordered" evidence="6">
    <location>
        <begin position="554"/>
        <end position="639"/>
    </location>
</feature>
<accession>A0A0R3S811</accession>
<reference evidence="10" key="1">
    <citation type="submission" date="2016-04" db="UniProtKB">
        <authorList>
            <consortium name="WormBaseParasite"/>
        </authorList>
    </citation>
    <scope>IDENTIFICATION</scope>
</reference>
<dbReference type="AlphaFoldDB" id="A0A0R3S811"/>
<name>A0A0R3S811_HYMDI</name>
<dbReference type="GO" id="GO:0090090">
    <property type="term" value="P:negative regulation of canonical Wnt signaling pathway"/>
    <property type="evidence" value="ECO:0007669"/>
    <property type="project" value="TreeGrafter"/>
</dbReference>
<feature type="region of interest" description="Disordered" evidence="6">
    <location>
        <begin position="139"/>
        <end position="226"/>
    </location>
</feature>
<evidence type="ECO:0000256" key="6">
    <source>
        <dbReference type="SAM" id="MobiDB-lite"/>
    </source>
</evidence>
<dbReference type="GO" id="GO:0003714">
    <property type="term" value="F:transcription corepressor activity"/>
    <property type="evidence" value="ECO:0007669"/>
    <property type="project" value="TreeGrafter"/>
</dbReference>
<feature type="compositionally biased region" description="Polar residues" evidence="6">
    <location>
        <begin position="475"/>
        <end position="484"/>
    </location>
</feature>
<dbReference type="InterPro" id="IPR005617">
    <property type="entry name" value="Groucho/TLE_N"/>
</dbReference>
<evidence type="ECO:0000256" key="2">
    <source>
        <dbReference type="ARBA" id="ARBA00005969"/>
    </source>
</evidence>
<dbReference type="InterPro" id="IPR015943">
    <property type="entry name" value="WD40/YVTN_repeat-like_dom_sf"/>
</dbReference>
<dbReference type="PANTHER" id="PTHR10814">
    <property type="entry name" value="TRANSDUCIN-LIKE ENHANCER PROTEIN"/>
    <property type="match status" value="1"/>
</dbReference>
<proteinExistence type="inferred from homology"/>
<protein>
    <submittedName>
        <fullName evidence="10">TLE_N domain-containing protein</fullName>
    </submittedName>
</protein>
<evidence type="ECO:0000256" key="3">
    <source>
        <dbReference type="ARBA" id="ARBA00023242"/>
    </source>
</evidence>
<dbReference type="WBParaSite" id="HDID_0000023301-mRNA-1">
    <property type="protein sequence ID" value="HDID_0000023301-mRNA-1"/>
    <property type="gene ID" value="HDID_0000023301"/>
</dbReference>
<dbReference type="PRINTS" id="PR01850">
    <property type="entry name" value="GROUCHOFAMLY"/>
</dbReference>
<organism evidence="10">
    <name type="scientific">Hymenolepis diminuta</name>
    <name type="common">Rat tapeworm</name>
    <dbReference type="NCBI Taxonomy" id="6216"/>
    <lineage>
        <taxon>Eukaryota</taxon>
        <taxon>Metazoa</taxon>
        <taxon>Spiralia</taxon>
        <taxon>Lophotrochozoa</taxon>
        <taxon>Platyhelminthes</taxon>
        <taxon>Cestoda</taxon>
        <taxon>Eucestoda</taxon>
        <taxon>Cyclophyllidea</taxon>
        <taxon>Hymenolepididae</taxon>
        <taxon>Hymenolepis</taxon>
    </lineage>
</organism>
<dbReference type="Proteomes" id="UP000274504">
    <property type="component" value="Unassembled WGS sequence"/>
</dbReference>
<comment type="similarity">
    <text evidence="2">Belongs to the WD repeat Groucho/TLE family.</text>
</comment>
<evidence type="ECO:0000259" key="7">
    <source>
        <dbReference type="Pfam" id="PF03920"/>
    </source>
</evidence>
<dbReference type="PROSITE" id="PS50294">
    <property type="entry name" value="WD_REPEATS_REGION"/>
    <property type="match status" value="1"/>
</dbReference>
<feature type="compositionally biased region" description="Pro residues" evidence="6">
    <location>
        <begin position="427"/>
        <end position="441"/>
    </location>
</feature>
<dbReference type="SMART" id="SM00320">
    <property type="entry name" value="WD40"/>
    <property type="match status" value="7"/>
</dbReference>
<feature type="compositionally biased region" description="Polar residues" evidence="6">
    <location>
        <begin position="148"/>
        <end position="166"/>
    </location>
</feature>
<evidence type="ECO:0000256" key="1">
    <source>
        <dbReference type="ARBA" id="ARBA00004123"/>
    </source>
</evidence>
<evidence type="ECO:0000313" key="10">
    <source>
        <dbReference type="WBParaSite" id="HDID_0000023301-mRNA-1"/>
    </source>
</evidence>
<feature type="compositionally biased region" description="Low complexity" evidence="6">
    <location>
        <begin position="176"/>
        <end position="203"/>
    </location>
</feature>
<dbReference type="GO" id="GO:0005634">
    <property type="term" value="C:nucleus"/>
    <property type="evidence" value="ECO:0007669"/>
    <property type="project" value="UniProtKB-SubCell"/>
</dbReference>
<dbReference type="SUPFAM" id="SSF50978">
    <property type="entry name" value="WD40 repeat-like"/>
    <property type="match status" value="1"/>
</dbReference>
<feature type="compositionally biased region" description="Low complexity" evidence="6">
    <location>
        <begin position="485"/>
        <end position="501"/>
    </location>
</feature>
<dbReference type="PROSITE" id="PS50082">
    <property type="entry name" value="WD_REPEATS_2"/>
    <property type="match status" value="1"/>
</dbReference>
<keyword evidence="4" id="KW-0853">WD repeat</keyword>
<evidence type="ECO:0000256" key="5">
    <source>
        <dbReference type="SAM" id="Coils"/>
    </source>
</evidence>
<comment type="subcellular location">
    <subcellularLocation>
        <location evidence="1">Nucleus</location>
    </subcellularLocation>
</comment>
<feature type="coiled-coil region" evidence="5">
    <location>
        <begin position="23"/>
        <end position="57"/>
    </location>
</feature>
<dbReference type="Pfam" id="PF00400">
    <property type="entry name" value="WD40"/>
    <property type="match status" value="4"/>
</dbReference>
<dbReference type="OrthoDB" id="2624652at2759"/>
<feature type="repeat" description="WD" evidence="4">
    <location>
        <begin position="883"/>
        <end position="924"/>
    </location>
</feature>
<evidence type="ECO:0000313" key="8">
    <source>
        <dbReference type="EMBL" id="VDL14286.1"/>
    </source>
</evidence>
<dbReference type="InterPro" id="IPR009146">
    <property type="entry name" value="Groucho_enhance"/>
</dbReference>
<feature type="compositionally biased region" description="Polar residues" evidence="6">
    <location>
        <begin position="586"/>
        <end position="637"/>
    </location>
</feature>
<dbReference type="GO" id="GO:0005667">
    <property type="term" value="C:transcription regulator complex"/>
    <property type="evidence" value="ECO:0007669"/>
    <property type="project" value="TreeGrafter"/>
</dbReference>
<feature type="region of interest" description="Disordered" evidence="6">
    <location>
        <begin position="427"/>
        <end position="536"/>
    </location>
</feature>
<dbReference type="STRING" id="6216.A0A0R3S811"/>
<evidence type="ECO:0000256" key="4">
    <source>
        <dbReference type="PROSITE-ProRule" id="PRU00221"/>
    </source>
</evidence>
<feature type="compositionally biased region" description="Polar residues" evidence="6">
    <location>
        <begin position="217"/>
        <end position="226"/>
    </location>
</feature>
<feature type="compositionally biased region" description="Basic and acidic residues" evidence="6">
    <location>
        <begin position="511"/>
        <end position="522"/>
    </location>
</feature>
<keyword evidence="5" id="KW-0175">Coiled coil</keyword>
<dbReference type="Pfam" id="PF03920">
    <property type="entry name" value="TLE_N"/>
    <property type="match status" value="1"/>
</dbReference>